<protein>
    <recommendedName>
        <fullName evidence="1">BOD1/SHG1 domain-containing protein</fullName>
    </recommendedName>
</protein>
<evidence type="ECO:0000313" key="2">
    <source>
        <dbReference type="EMBL" id="ODV97456.1"/>
    </source>
</evidence>
<evidence type="ECO:0000313" key="3">
    <source>
        <dbReference type="Proteomes" id="UP000094236"/>
    </source>
</evidence>
<evidence type="ECO:0000259" key="1">
    <source>
        <dbReference type="Pfam" id="PF05205"/>
    </source>
</evidence>
<dbReference type="Proteomes" id="UP000094236">
    <property type="component" value="Unassembled WGS sequence"/>
</dbReference>
<reference evidence="3" key="1">
    <citation type="submission" date="2016-05" db="EMBL/GenBank/DDBJ databases">
        <title>Comparative genomics of biotechnologically important yeasts.</title>
        <authorList>
            <consortium name="DOE Joint Genome Institute"/>
            <person name="Riley R."/>
            <person name="Haridas S."/>
            <person name="Wolfe K.H."/>
            <person name="Lopes M.R."/>
            <person name="Hittinger C.T."/>
            <person name="Goker M."/>
            <person name="Salamov A."/>
            <person name="Wisecaver J."/>
            <person name="Long T.M."/>
            <person name="Aerts A.L."/>
            <person name="Barry K."/>
            <person name="Choi C."/>
            <person name="Clum A."/>
            <person name="Coughlan A.Y."/>
            <person name="Deshpande S."/>
            <person name="Douglass A.P."/>
            <person name="Hanson S.J."/>
            <person name="Klenk H.-P."/>
            <person name="Labutti K."/>
            <person name="Lapidus A."/>
            <person name="Lindquist E."/>
            <person name="Lipzen A."/>
            <person name="Meier-Kolthoff J.P."/>
            <person name="Ohm R.A."/>
            <person name="Otillar R.P."/>
            <person name="Pangilinan J."/>
            <person name="Peng Y."/>
            <person name="Rokas A."/>
            <person name="Rosa C.A."/>
            <person name="Scheuner C."/>
            <person name="Sibirny A.A."/>
            <person name="Slot J.C."/>
            <person name="Stielow J.B."/>
            <person name="Sun H."/>
            <person name="Kurtzman C.P."/>
            <person name="Blackwell M."/>
            <person name="Grigoriev I.V."/>
            <person name="Jeffries T.W."/>
        </authorList>
    </citation>
    <scope>NUCLEOTIDE SEQUENCE [LARGE SCALE GENOMIC DNA]</scope>
    <source>
        <strain evidence="3">NRRL Y-2460</strain>
    </source>
</reference>
<keyword evidence="3" id="KW-1185">Reference proteome</keyword>
<dbReference type="AlphaFoldDB" id="A0A1E4U0D0"/>
<dbReference type="Pfam" id="PF05205">
    <property type="entry name" value="COMPASS-Shg1"/>
    <property type="match status" value="1"/>
</dbReference>
<sequence length="121" mass="14190">MEQDPKQLLNVYKKKGYFDNERKQLLDNFKSSSNYNKLVEDLKEFVTRKVKENPEILFKNKGQMAALIQGEFINSYSLEINKLTRVNNDTKKELQDKIFKDIKSLIEIDTVGQGKEQQKAD</sequence>
<dbReference type="OrthoDB" id="5579731at2759"/>
<dbReference type="STRING" id="669874.A0A1E4U0D0"/>
<dbReference type="EMBL" id="KV454012">
    <property type="protein sequence ID" value="ODV97456.1"/>
    <property type="molecule type" value="Genomic_DNA"/>
</dbReference>
<organism evidence="2 3">
    <name type="scientific">Pachysolen tannophilus NRRL Y-2460</name>
    <dbReference type="NCBI Taxonomy" id="669874"/>
    <lineage>
        <taxon>Eukaryota</taxon>
        <taxon>Fungi</taxon>
        <taxon>Dikarya</taxon>
        <taxon>Ascomycota</taxon>
        <taxon>Saccharomycotina</taxon>
        <taxon>Pichiomycetes</taxon>
        <taxon>Pachysolenaceae</taxon>
        <taxon>Pachysolen</taxon>
    </lineage>
</organism>
<gene>
    <name evidence="2" type="ORF">PACTADRAFT_32921</name>
</gene>
<proteinExistence type="predicted"/>
<dbReference type="InterPro" id="IPR055264">
    <property type="entry name" value="BOD1/SHG1_dom"/>
</dbReference>
<accession>A0A1E4U0D0</accession>
<name>A0A1E4U0D0_PACTA</name>
<feature type="domain" description="BOD1/SHG1" evidence="1">
    <location>
        <begin position="7"/>
        <end position="103"/>
    </location>
</feature>